<dbReference type="AlphaFoldDB" id="A0A1Z8AM24"/>
<keyword evidence="1" id="KW-0812">Transmembrane</keyword>
<keyword evidence="1" id="KW-1133">Transmembrane helix</keyword>
<evidence type="ECO:0000313" key="3">
    <source>
        <dbReference type="Proteomes" id="UP000196102"/>
    </source>
</evidence>
<protein>
    <recommendedName>
        <fullName evidence="4">ATP synthase protein I</fullName>
    </recommendedName>
</protein>
<organism evidence="2 3">
    <name type="scientific">Nonlabens dokdonensis</name>
    <dbReference type="NCBI Taxonomy" id="328515"/>
    <lineage>
        <taxon>Bacteria</taxon>
        <taxon>Pseudomonadati</taxon>
        <taxon>Bacteroidota</taxon>
        <taxon>Flavobacteriia</taxon>
        <taxon>Flavobacteriales</taxon>
        <taxon>Flavobacteriaceae</taxon>
        <taxon>Nonlabens</taxon>
    </lineage>
</organism>
<evidence type="ECO:0000313" key="2">
    <source>
        <dbReference type="EMBL" id="OUS11218.1"/>
    </source>
</evidence>
<reference evidence="3" key="1">
    <citation type="journal article" date="2017" name="Proc. Natl. Acad. Sci. U.S.A.">
        <title>Simulation of Deepwater Horizon oil plume reveals substrate specialization within a complex community of hydrocarbon-degraders.</title>
        <authorList>
            <person name="Hu P."/>
            <person name="Dubinsky E.A."/>
            <person name="Probst A.J."/>
            <person name="Wang J."/>
            <person name="Sieber C.M.K."/>
            <person name="Tom L.M."/>
            <person name="Gardinali P."/>
            <person name="Banfield J.F."/>
            <person name="Atlas R.M."/>
            <person name="Andersen G.L."/>
        </authorList>
    </citation>
    <scope>NUCLEOTIDE SEQUENCE [LARGE SCALE GENOMIC DNA]</scope>
</reference>
<accession>A0A1Z8AM24</accession>
<feature type="transmembrane region" description="Helical" evidence="1">
    <location>
        <begin position="62"/>
        <end position="81"/>
    </location>
</feature>
<keyword evidence="1" id="KW-0472">Membrane</keyword>
<name>A0A1Z8AM24_9FLAO</name>
<proteinExistence type="predicted"/>
<dbReference type="EMBL" id="MAAX01000181">
    <property type="protein sequence ID" value="OUS11218.1"/>
    <property type="molecule type" value="Genomic_DNA"/>
</dbReference>
<sequence length="121" mass="13653">MNFYLKTFILVSLSTLLLYVAHAFLVEDPAIPLIKTYLFLGIATLVTVSALKYVFGLVPDKLGFAFLALVFIKFGVVFLLFPELLSDEPKLSRAEILGFLGPYLIFLFMEATIVIKWLNKN</sequence>
<evidence type="ECO:0008006" key="4">
    <source>
        <dbReference type="Google" id="ProtNLM"/>
    </source>
</evidence>
<comment type="caution">
    <text evidence="2">The sequence shown here is derived from an EMBL/GenBank/DDBJ whole genome shotgun (WGS) entry which is preliminary data.</text>
</comment>
<feature type="transmembrane region" description="Helical" evidence="1">
    <location>
        <begin position="96"/>
        <end position="118"/>
    </location>
</feature>
<dbReference type="Proteomes" id="UP000196102">
    <property type="component" value="Unassembled WGS sequence"/>
</dbReference>
<feature type="transmembrane region" description="Helical" evidence="1">
    <location>
        <begin position="33"/>
        <end position="55"/>
    </location>
</feature>
<dbReference type="RefSeq" id="WP_303687623.1">
    <property type="nucleotide sequence ID" value="NZ_CAJXYO010000001.1"/>
</dbReference>
<evidence type="ECO:0000256" key="1">
    <source>
        <dbReference type="SAM" id="Phobius"/>
    </source>
</evidence>
<gene>
    <name evidence="2" type="ORF">A9Q93_11675</name>
</gene>